<feature type="compositionally biased region" description="Basic and acidic residues" evidence="1">
    <location>
        <begin position="36"/>
        <end position="54"/>
    </location>
</feature>
<evidence type="ECO:0000313" key="3">
    <source>
        <dbReference type="Proteomes" id="UP000639772"/>
    </source>
</evidence>
<sequence>MRVRDLRAWARPILQQCVEIDDGGLHGEGVRSLSVQKDDLPDMHRPHKSGDYTKGKAAAITQESEVKDGYGPWMIV</sequence>
<gene>
    <name evidence="2" type="ORF">HPP92_006832</name>
</gene>
<name>A0A835V750_VANPL</name>
<reference evidence="2 3" key="1">
    <citation type="journal article" date="2020" name="Nat. Food">
        <title>A phased Vanilla planifolia genome enables genetic improvement of flavour and production.</title>
        <authorList>
            <person name="Hasing T."/>
            <person name="Tang H."/>
            <person name="Brym M."/>
            <person name="Khazi F."/>
            <person name="Huang T."/>
            <person name="Chambers A.H."/>
        </authorList>
    </citation>
    <scope>NUCLEOTIDE SEQUENCE [LARGE SCALE GENOMIC DNA]</scope>
    <source>
        <tissue evidence="2">Leaf</tissue>
    </source>
</reference>
<feature type="region of interest" description="Disordered" evidence="1">
    <location>
        <begin position="36"/>
        <end position="57"/>
    </location>
</feature>
<comment type="caution">
    <text evidence="2">The sequence shown here is derived from an EMBL/GenBank/DDBJ whole genome shotgun (WGS) entry which is preliminary data.</text>
</comment>
<organism evidence="2 3">
    <name type="scientific">Vanilla planifolia</name>
    <name type="common">Vanilla</name>
    <dbReference type="NCBI Taxonomy" id="51239"/>
    <lineage>
        <taxon>Eukaryota</taxon>
        <taxon>Viridiplantae</taxon>
        <taxon>Streptophyta</taxon>
        <taxon>Embryophyta</taxon>
        <taxon>Tracheophyta</taxon>
        <taxon>Spermatophyta</taxon>
        <taxon>Magnoliopsida</taxon>
        <taxon>Liliopsida</taxon>
        <taxon>Asparagales</taxon>
        <taxon>Orchidaceae</taxon>
        <taxon>Vanilloideae</taxon>
        <taxon>Vanilleae</taxon>
        <taxon>Vanilla</taxon>
    </lineage>
</organism>
<dbReference type="EMBL" id="JADCNM010000003">
    <property type="protein sequence ID" value="KAG0489969.1"/>
    <property type="molecule type" value="Genomic_DNA"/>
</dbReference>
<accession>A0A835V750</accession>
<protein>
    <submittedName>
        <fullName evidence="2">Uncharacterized protein</fullName>
    </submittedName>
</protein>
<dbReference type="Proteomes" id="UP000639772">
    <property type="component" value="Chromosome 3"/>
</dbReference>
<evidence type="ECO:0000256" key="1">
    <source>
        <dbReference type="SAM" id="MobiDB-lite"/>
    </source>
</evidence>
<evidence type="ECO:0000313" key="2">
    <source>
        <dbReference type="EMBL" id="KAG0489969.1"/>
    </source>
</evidence>
<proteinExistence type="predicted"/>
<dbReference type="AlphaFoldDB" id="A0A835V750"/>